<gene>
    <name evidence="2" type="ORF">QJ521_06695</name>
</gene>
<proteinExistence type="predicted"/>
<dbReference type="EMBL" id="JASCXW010000022">
    <property type="protein sequence ID" value="MDI6453245.1"/>
    <property type="molecule type" value="Genomic_DNA"/>
</dbReference>
<evidence type="ECO:0000256" key="1">
    <source>
        <dbReference type="SAM" id="Phobius"/>
    </source>
</evidence>
<keyword evidence="1" id="KW-0812">Transmembrane</keyword>
<protein>
    <recommendedName>
        <fullName evidence="4">Secreted protein</fullName>
    </recommendedName>
</protein>
<name>A0AAW6U937_9MOLU</name>
<evidence type="ECO:0000313" key="3">
    <source>
        <dbReference type="Proteomes" id="UP001431532"/>
    </source>
</evidence>
<evidence type="ECO:0008006" key="4">
    <source>
        <dbReference type="Google" id="ProtNLM"/>
    </source>
</evidence>
<sequence length="70" mass="7881">MIVVIISAVVSLAPLQPHVYMSKMQIGALYHLCRAVEIMVIKMCAIYYHIAATHGLVFDLPVMLRILQKN</sequence>
<dbReference type="Proteomes" id="UP001431532">
    <property type="component" value="Unassembled WGS sequence"/>
</dbReference>
<comment type="caution">
    <text evidence="2">The sequence shown here is derived from an EMBL/GenBank/DDBJ whole genome shotgun (WGS) entry which is preliminary data.</text>
</comment>
<organism evidence="2 3">
    <name type="scientific">Peloplasma aerotolerans</name>
    <dbReference type="NCBI Taxonomy" id="3044389"/>
    <lineage>
        <taxon>Bacteria</taxon>
        <taxon>Bacillati</taxon>
        <taxon>Mycoplasmatota</taxon>
        <taxon>Mollicutes</taxon>
        <taxon>Acholeplasmatales</taxon>
        <taxon>Acholeplasmataceae</taxon>
        <taxon>Peloplasma</taxon>
    </lineage>
</organism>
<accession>A0AAW6U937</accession>
<reference evidence="2" key="1">
    <citation type="submission" date="2023-05" db="EMBL/GenBank/DDBJ databases">
        <title>Mariniplasma microaerophilum sp. nov., a novel anaerobic mollicute isolated from terrestrial mud volcano, Taman Peninsula, Russia.</title>
        <authorList>
            <person name="Khomyakova M.A."/>
            <person name="Merkel A.Y."/>
            <person name="Slobodkin A.I."/>
        </authorList>
    </citation>
    <scope>NUCLEOTIDE SEQUENCE</scope>
    <source>
        <strain evidence="2">M4Ah</strain>
    </source>
</reference>
<dbReference type="RefSeq" id="WP_282839675.1">
    <property type="nucleotide sequence ID" value="NZ_JASCXW010000022.1"/>
</dbReference>
<feature type="transmembrane region" description="Helical" evidence="1">
    <location>
        <begin position="45"/>
        <end position="67"/>
    </location>
</feature>
<keyword evidence="1" id="KW-0472">Membrane</keyword>
<keyword evidence="1" id="KW-1133">Transmembrane helix</keyword>
<evidence type="ECO:0000313" key="2">
    <source>
        <dbReference type="EMBL" id="MDI6453245.1"/>
    </source>
</evidence>
<dbReference type="AlphaFoldDB" id="A0AAW6U937"/>
<keyword evidence="3" id="KW-1185">Reference proteome</keyword>